<name>A0ABP6XBG1_9ACTN</name>
<sequence>MTAGERAGEAEVCAVPADGGGGAHRAGARPPRDRSADRAAMRAFRPQRRIPAIVVALLLTLLSLLVAAETISALVGRPLRWLPYDRMLAWASSTLWSNPVFLLGSAIVTLLGLALLVTALVPGRPSMVPVRSGDRDVIIGLRPKSVTRALAHAAEKVPGVRSARVRMRGRTVAVTSTGGTGEELGEAVRGAVLGRLAALDLVEPYRVAVNVKERR</sequence>
<keyword evidence="2" id="KW-0472">Membrane</keyword>
<proteinExistence type="predicted"/>
<protein>
    <recommendedName>
        <fullName evidence="3">DUF6286 domain-containing protein</fullName>
    </recommendedName>
</protein>
<dbReference type="EMBL" id="BAABDQ010000011">
    <property type="protein sequence ID" value="GAA3564538.1"/>
    <property type="molecule type" value="Genomic_DNA"/>
</dbReference>
<dbReference type="Proteomes" id="UP001500630">
    <property type="component" value="Unassembled WGS sequence"/>
</dbReference>
<reference evidence="5" key="1">
    <citation type="journal article" date="2019" name="Int. J. Syst. Evol. Microbiol.">
        <title>The Global Catalogue of Microorganisms (GCM) 10K type strain sequencing project: providing services to taxonomists for standard genome sequencing and annotation.</title>
        <authorList>
            <consortium name="The Broad Institute Genomics Platform"/>
            <consortium name="The Broad Institute Genome Sequencing Center for Infectious Disease"/>
            <person name="Wu L."/>
            <person name="Ma J."/>
        </authorList>
    </citation>
    <scope>NUCLEOTIDE SEQUENCE [LARGE SCALE GENOMIC DNA]</scope>
    <source>
        <strain evidence="5">JCM 17326</strain>
    </source>
</reference>
<organism evidence="4 5">
    <name type="scientific">Nonomuraea rosea</name>
    <dbReference type="NCBI Taxonomy" id="638574"/>
    <lineage>
        <taxon>Bacteria</taxon>
        <taxon>Bacillati</taxon>
        <taxon>Actinomycetota</taxon>
        <taxon>Actinomycetes</taxon>
        <taxon>Streptosporangiales</taxon>
        <taxon>Streptosporangiaceae</taxon>
        <taxon>Nonomuraea</taxon>
    </lineage>
</organism>
<keyword evidence="2" id="KW-0812">Transmembrane</keyword>
<dbReference type="RefSeq" id="WP_345565513.1">
    <property type="nucleotide sequence ID" value="NZ_BAABDQ010000011.1"/>
</dbReference>
<dbReference type="Pfam" id="PF19803">
    <property type="entry name" value="DUF6286"/>
    <property type="match status" value="1"/>
</dbReference>
<keyword evidence="5" id="KW-1185">Reference proteome</keyword>
<feature type="region of interest" description="Disordered" evidence="1">
    <location>
        <begin position="1"/>
        <end position="36"/>
    </location>
</feature>
<feature type="transmembrane region" description="Helical" evidence="2">
    <location>
        <begin position="95"/>
        <end position="121"/>
    </location>
</feature>
<evidence type="ECO:0000256" key="1">
    <source>
        <dbReference type="SAM" id="MobiDB-lite"/>
    </source>
</evidence>
<evidence type="ECO:0000256" key="2">
    <source>
        <dbReference type="SAM" id="Phobius"/>
    </source>
</evidence>
<evidence type="ECO:0000313" key="5">
    <source>
        <dbReference type="Proteomes" id="UP001500630"/>
    </source>
</evidence>
<comment type="caution">
    <text evidence="4">The sequence shown here is derived from an EMBL/GenBank/DDBJ whole genome shotgun (WGS) entry which is preliminary data.</text>
</comment>
<accession>A0ABP6XBG1</accession>
<dbReference type="InterPro" id="IPR046253">
    <property type="entry name" value="DUF6286"/>
</dbReference>
<evidence type="ECO:0000313" key="4">
    <source>
        <dbReference type="EMBL" id="GAA3564538.1"/>
    </source>
</evidence>
<evidence type="ECO:0000259" key="3">
    <source>
        <dbReference type="Pfam" id="PF19803"/>
    </source>
</evidence>
<keyword evidence="2" id="KW-1133">Transmembrane helix</keyword>
<gene>
    <name evidence="4" type="ORF">GCM10022419_051510</name>
</gene>
<feature type="domain" description="DUF6286" evidence="3">
    <location>
        <begin position="110"/>
        <end position="212"/>
    </location>
</feature>
<feature type="transmembrane region" description="Helical" evidence="2">
    <location>
        <begin position="50"/>
        <end position="75"/>
    </location>
</feature>